<name>A0A9E2NTD5_9LACO</name>
<sequence length="185" mass="21635">MMDKIRSNTFISKKMSYCLRHNPQKYGLKLDEYGFVDLDKFLLAMNQMHHFKPKLTEMRIREIMHDSKKERFEIKNGKICALYGHSIPGIIKRKEAQPPDVLYHGTAHRFLKSILEEGLLPMSRQYVHLSTDIEMAESVGKRRDPNPVILLIDAKKAFADGIKFYVGNDEVWLCDHVPSKYLKIR</sequence>
<gene>
    <name evidence="5" type="primary">kptA</name>
    <name evidence="6" type="ORF">H9806_02840</name>
</gene>
<dbReference type="SUPFAM" id="SSF56399">
    <property type="entry name" value="ADP-ribosylation"/>
    <property type="match status" value="1"/>
</dbReference>
<dbReference type="Proteomes" id="UP000823844">
    <property type="component" value="Unassembled WGS sequence"/>
</dbReference>
<protein>
    <recommendedName>
        <fullName evidence="5">Probable RNA 2'-phosphotransferase</fullName>
        <ecNumber evidence="5">2.7.1.-</ecNumber>
    </recommendedName>
</protein>
<evidence type="ECO:0000313" key="7">
    <source>
        <dbReference type="Proteomes" id="UP000823844"/>
    </source>
</evidence>
<evidence type="ECO:0000256" key="2">
    <source>
        <dbReference type="ARBA" id="ARBA00022679"/>
    </source>
</evidence>
<evidence type="ECO:0000256" key="4">
    <source>
        <dbReference type="ARBA" id="ARBA00025212"/>
    </source>
</evidence>
<dbReference type="GO" id="GO:0000215">
    <property type="term" value="F:tRNA 2'-phosphotransferase activity"/>
    <property type="evidence" value="ECO:0007669"/>
    <property type="project" value="TreeGrafter"/>
</dbReference>
<dbReference type="PANTHER" id="PTHR12684">
    <property type="entry name" value="PUTATIVE PHOSPHOTRANSFERASE"/>
    <property type="match status" value="1"/>
</dbReference>
<keyword evidence="2 5" id="KW-0808">Transferase</keyword>
<comment type="similarity">
    <text evidence="1 5">Belongs to the KptA/TPT1 family.</text>
</comment>
<evidence type="ECO:0000256" key="5">
    <source>
        <dbReference type="HAMAP-Rule" id="MF_00299"/>
    </source>
</evidence>
<dbReference type="InterPro" id="IPR042080">
    <property type="entry name" value="RNA_2'-PTrans_N"/>
</dbReference>
<organism evidence="6 7">
    <name type="scientific">Candidatus Lactobacillus pullistercoris</name>
    <dbReference type="NCBI Taxonomy" id="2838636"/>
    <lineage>
        <taxon>Bacteria</taxon>
        <taxon>Bacillati</taxon>
        <taxon>Bacillota</taxon>
        <taxon>Bacilli</taxon>
        <taxon>Lactobacillales</taxon>
        <taxon>Lactobacillaceae</taxon>
        <taxon>Lactobacillus</taxon>
    </lineage>
</organism>
<reference evidence="6" key="2">
    <citation type="submission" date="2021-04" db="EMBL/GenBank/DDBJ databases">
        <authorList>
            <person name="Gilroy R."/>
        </authorList>
    </citation>
    <scope>NUCLEOTIDE SEQUENCE</scope>
    <source>
        <strain evidence="6">F6-686</strain>
    </source>
</reference>
<dbReference type="InterPro" id="IPR002745">
    <property type="entry name" value="Ptrans_KptA/Tpt1"/>
</dbReference>
<dbReference type="EC" id="2.7.1.-" evidence="5"/>
<reference evidence="6" key="1">
    <citation type="journal article" date="2021" name="PeerJ">
        <title>Extensive microbial diversity within the chicken gut microbiome revealed by metagenomics and culture.</title>
        <authorList>
            <person name="Gilroy R."/>
            <person name="Ravi A."/>
            <person name="Getino M."/>
            <person name="Pursley I."/>
            <person name="Horton D.L."/>
            <person name="Alikhan N.F."/>
            <person name="Baker D."/>
            <person name="Gharbi K."/>
            <person name="Hall N."/>
            <person name="Watson M."/>
            <person name="Adriaenssens E.M."/>
            <person name="Foster-Nyarko E."/>
            <person name="Jarju S."/>
            <person name="Secka A."/>
            <person name="Antonio M."/>
            <person name="Oren A."/>
            <person name="Chaudhuri R.R."/>
            <person name="La Ragione R."/>
            <person name="Hildebrand F."/>
            <person name="Pallen M.J."/>
        </authorList>
    </citation>
    <scope>NUCLEOTIDE SEQUENCE</scope>
    <source>
        <strain evidence="6">F6-686</strain>
    </source>
</reference>
<proteinExistence type="inferred from homology"/>
<dbReference type="Gene3D" id="1.10.10.970">
    <property type="entry name" value="RNA 2'-phosphotransferase, Tpt1/KptA family, N-terminal domain"/>
    <property type="match status" value="1"/>
</dbReference>
<dbReference type="Gene3D" id="3.20.170.30">
    <property type="match status" value="1"/>
</dbReference>
<accession>A0A9E2NTD5</accession>
<dbReference type="GO" id="GO:0003950">
    <property type="term" value="F:NAD+ poly-ADP-ribosyltransferase activity"/>
    <property type="evidence" value="ECO:0007669"/>
    <property type="project" value="InterPro"/>
</dbReference>
<dbReference type="PANTHER" id="PTHR12684:SF2">
    <property type="entry name" value="TRNA 2'-PHOSPHOTRANSFERASE 1"/>
    <property type="match status" value="1"/>
</dbReference>
<dbReference type="HAMAP" id="MF_00299">
    <property type="entry name" value="KptA"/>
    <property type="match status" value="1"/>
</dbReference>
<evidence type="ECO:0000256" key="3">
    <source>
        <dbReference type="ARBA" id="ARBA00023027"/>
    </source>
</evidence>
<comment type="function">
    <text evidence="4 5">Removes the 2'-phosphate from RNA via an intermediate in which the phosphate is ADP-ribosylated by NAD followed by a presumed transesterification to release the RNA and generate ADP-ribose 1''-2''-cyclic phosphate (APPR&gt;P). May function as an ADP-ribosylase.</text>
</comment>
<dbReference type="InterPro" id="IPR022928">
    <property type="entry name" value="RNA_2'-PTrans_KptA"/>
</dbReference>
<dbReference type="EMBL" id="JAHLFT010000034">
    <property type="protein sequence ID" value="MBU3828077.1"/>
    <property type="molecule type" value="Genomic_DNA"/>
</dbReference>
<dbReference type="Pfam" id="PF01885">
    <property type="entry name" value="PTS_2-RNA"/>
    <property type="match status" value="1"/>
</dbReference>
<dbReference type="InterPro" id="IPR042081">
    <property type="entry name" value="RNA_2'-PTrans_C"/>
</dbReference>
<dbReference type="AlphaFoldDB" id="A0A9E2NTD5"/>
<evidence type="ECO:0000313" key="6">
    <source>
        <dbReference type="EMBL" id="MBU3828077.1"/>
    </source>
</evidence>
<keyword evidence="3 5" id="KW-0520">NAD</keyword>
<comment type="caution">
    <text evidence="6">The sequence shown here is derived from an EMBL/GenBank/DDBJ whole genome shotgun (WGS) entry which is preliminary data.</text>
</comment>
<dbReference type="GO" id="GO:0006388">
    <property type="term" value="P:tRNA splicing, via endonucleolytic cleavage and ligation"/>
    <property type="evidence" value="ECO:0007669"/>
    <property type="project" value="UniProtKB-UniRule"/>
</dbReference>
<evidence type="ECO:0000256" key="1">
    <source>
        <dbReference type="ARBA" id="ARBA00009836"/>
    </source>
</evidence>